<gene>
    <name evidence="1" type="ORF">DFR47_101778</name>
</gene>
<evidence type="ECO:0008006" key="3">
    <source>
        <dbReference type="Google" id="ProtNLM"/>
    </source>
</evidence>
<keyword evidence="2" id="KW-1185">Reference proteome</keyword>
<comment type="caution">
    <text evidence="1">The sequence shown here is derived from an EMBL/GenBank/DDBJ whole genome shotgun (WGS) entry which is preliminary data.</text>
</comment>
<reference evidence="1 2" key="1">
    <citation type="submission" date="2018-06" db="EMBL/GenBank/DDBJ databases">
        <title>Genomic Encyclopedia of Type Strains, Phase IV (KMG-IV): sequencing the most valuable type-strain genomes for metagenomic binning, comparative biology and taxonomic classification.</title>
        <authorList>
            <person name="Goeker M."/>
        </authorList>
    </citation>
    <scope>NUCLEOTIDE SEQUENCE [LARGE SCALE GENOMIC DNA]</scope>
    <source>
        <strain evidence="1 2">DSM 25619</strain>
    </source>
</reference>
<accession>A0A366EA28</accession>
<dbReference type="AlphaFoldDB" id="A0A366EA28"/>
<sequence>MINYVRQIFQRSYASQSRNDDNGTNVICPSCSNIQYADARFCNKCRYIL</sequence>
<dbReference type="Proteomes" id="UP000252893">
    <property type="component" value="Unassembled WGS sequence"/>
</dbReference>
<evidence type="ECO:0000313" key="1">
    <source>
        <dbReference type="EMBL" id="RBO99167.1"/>
    </source>
</evidence>
<evidence type="ECO:0000313" key="2">
    <source>
        <dbReference type="Proteomes" id="UP000252893"/>
    </source>
</evidence>
<dbReference type="EMBL" id="QNRH01000001">
    <property type="protein sequence ID" value="RBO99167.1"/>
    <property type="molecule type" value="Genomic_DNA"/>
</dbReference>
<name>A0A366EA28_9HYPH</name>
<protein>
    <recommendedName>
        <fullName evidence="3">Zinc ribbon protein</fullName>
    </recommendedName>
</protein>
<proteinExistence type="predicted"/>
<organism evidence="1 2">
    <name type="scientific">Pseudochrobactrum asaccharolyticum</name>
    <dbReference type="NCBI Taxonomy" id="354351"/>
    <lineage>
        <taxon>Bacteria</taxon>
        <taxon>Pseudomonadati</taxon>
        <taxon>Pseudomonadota</taxon>
        <taxon>Alphaproteobacteria</taxon>
        <taxon>Hyphomicrobiales</taxon>
        <taxon>Brucellaceae</taxon>
        <taxon>Pseudochrobactrum</taxon>
    </lineage>
</organism>